<dbReference type="EMBL" id="APRL01000012">
    <property type="protein sequence ID" value="ENW93362.1"/>
    <property type="molecule type" value="Genomic_DNA"/>
</dbReference>
<name>N9LAR0_9GAMM</name>
<dbReference type="eggNOG" id="COG3209">
    <property type="taxonomic scope" value="Bacteria"/>
</dbReference>
<comment type="caution">
    <text evidence="1">The sequence shown here is derived from an EMBL/GenBank/DDBJ whole genome shotgun (WGS) entry which is preliminary data.</text>
</comment>
<dbReference type="AlphaFoldDB" id="N9LAR0"/>
<feature type="non-terminal residue" evidence="1">
    <location>
        <position position="772"/>
    </location>
</feature>
<dbReference type="PANTHER" id="PTHR32305">
    <property type="match status" value="1"/>
</dbReference>
<dbReference type="Proteomes" id="UP000013261">
    <property type="component" value="Unassembled WGS sequence"/>
</dbReference>
<gene>
    <name evidence="1" type="ORF">F904_01486</name>
</gene>
<evidence type="ECO:0008006" key="3">
    <source>
        <dbReference type="Google" id="ProtNLM"/>
    </source>
</evidence>
<dbReference type="InterPro" id="IPR050708">
    <property type="entry name" value="T6SS_VgrG/RHS"/>
</dbReference>
<sequence>MVGIVSGNGLGLFNSSFNNLGKKGLQGNANFGQAQLQNYVNIADGNLIIRQLDQNLSAIGKDIQSIQTYNSKGVLSGDTQWGSEWSRRLSLVGDLNTAGSKILITAEDGHQITFNYSSANTYISTEGDGAYDKLSMNGNTWTITDGKTLATEVYEYNPSLKTGRLVAVKDSNGTNLAYSYDSLDRLISIKDLNSTSLNELIYNYDGTSNRIKRIDTKANGITNQNVYYEYDSLNRLSKVITDLTPNDNSIADQKVYSTSYSYELNSSRIASITQSDGTSVQFSYELDSVTNSYRVKTVRDSQGLTTFTYAANKTTVENSLKEIWEYSYDANQQLISIKNANAEVSSFSYDGQGNVTSIVDNEGNKLTYRYDSNGNLIEEYNHLGKAVKYSYINNSQLATITEFNALAAKDTNGNWILPTGDSSNTNSVYDSAMRLRFVISAEGGVVEYSYNSQGQLIAKANYQNRYTLAGGIEYFKTEAWSKNSTRNQLSSYEYDVLGNLKREINYSSINKGIDAATGLTSNQGVFEDATQLIDYVYDPKGLLLQKIIRHGADRQTAAATVAQAIQSFTYDGLGRILTEVSAAGTTSYSYAAGKITVINAANLVTTQSFDSYGRLLNIVQSATNQPSRTTSYIYDEAGRLVYSKQPTGNEQFNFYDKKGRLVGVADSSGLLIEYVYNKNDLQTKEIRYANAVNSTGWLVNNSVAKKRIEEIRPAVNSFDRVIEKSYDSSSQLKTIKQANGTLTEYSYDNFGNVIQTKTGDRISRYFYNKDNQ</sequence>
<dbReference type="InterPro" id="IPR031325">
    <property type="entry name" value="RHS_repeat"/>
</dbReference>
<keyword evidence="2" id="KW-1185">Reference proteome</keyword>
<reference evidence="1 2" key="1">
    <citation type="submission" date="2013-02" db="EMBL/GenBank/DDBJ databases">
        <title>The Genome Sequence of Acinetobacter sp. ANC 4105.</title>
        <authorList>
            <consortium name="The Broad Institute Genome Sequencing Platform"/>
            <consortium name="The Broad Institute Genome Sequencing Center for Infectious Disease"/>
            <person name="Cerqueira G."/>
            <person name="Feldgarden M."/>
            <person name="Courvalin P."/>
            <person name="Perichon B."/>
            <person name="Grillot-Courvalin C."/>
            <person name="Clermont D."/>
            <person name="Rocha E."/>
            <person name="Yoon E.-J."/>
            <person name="Nemec A."/>
            <person name="Walker B."/>
            <person name="Young S.K."/>
            <person name="Zeng Q."/>
            <person name="Gargeya S."/>
            <person name="Fitzgerald M."/>
            <person name="Haas B."/>
            <person name="Abouelleil A."/>
            <person name="Alvarado L."/>
            <person name="Arachchi H.M."/>
            <person name="Berlin A.M."/>
            <person name="Chapman S.B."/>
            <person name="Dewar J."/>
            <person name="Goldberg J."/>
            <person name="Griggs A."/>
            <person name="Gujja S."/>
            <person name="Hansen M."/>
            <person name="Howarth C."/>
            <person name="Imamovic A."/>
            <person name="Larimer J."/>
            <person name="McCowan C."/>
            <person name="Murphy C."/>
            <person name="Neiman D."/>
            <person name="Pearson M."/>
            <person name="Priest M."/>
            <person name="Roberts A."/>
            <person name="Saif S."/>
            <person name="Shea T."/>
            <person name="Sisk P."/>
            <person name="Sykes S."/>
            <person name="Wortman J."/>
            <person name="Nusbaum C."/>
            <person name="Birren B."/>
        </authorList>
    </citation>
    <scope>NUCLEOTIDE SEQUENCE [LARGE SCALE GENOMIC DNA]</scope>
    <source>
        <strain evidence="1 2">ANC 4105</strain>
    </source>
</reference>
<evidence type="ECO:0000313" key="1">
    <source>
        <dbReference type="EMBL" id="ENW93362.1"/>
    </source>
</evidence>
<organism evidence="1 2">
    <name type="scientific">Acinetobacter dispersus</name>
    <dbReference type="NCBI Taxonomy" id="70348"/>
    <lineage>
        <taxon>Bacteria</taxon>
        <taxon>Pseudomonadati</taxon>
        <taxon>Pseudomonadota</taxon>
        <taxon>Gammaproteobacteria</taxon>
        <taxon>Moraxellales</taxon>
        <taxon>Moraxellaceae</taxon>
        <taxon>Acinetobacter</taxon>
    </lineage>
</organism>
<dbReference type="NCBIfam" id="TIGR01643">
    <property type="entry name" value="YD_repeat_2x"/>
    <property type="match status" value="3"/>
</dbReference>
<dbReference type="PANTHER" id="PTHR32305:SF15">
    <property type="entry name" value="PROTEIN RHSA-RELATED"/>
    <property type="match status" value="1"/>
</dbReference>
<dbReference type="HOGENOM" id="CLU_362321_0_0_6"/>
<dbReference type="Pfam" id="PF05593">
    <property type="entry name" value="RHS_repeat"/>
    <property type="match status" value="3"/>
</dbReference>
<dbReference type="Gene3D" id="2.180.10.10">
    <property type="entry name" value="RHS repeat-associated core"/>
    <property type="match status" value="2"/>
</dbReference>
<dbReference type="InterPro" id="IPR006530">
    <property type="entry name" value="YD"/>
</dbReference>
<proteinExistence type="predicted"/>
<accession>N9LAR0</accession>
<evidence type="ECO:0000313" key="2">
    <source>
        <dbReference type="Proteomes" id="UP000013261"/>
    </source>
</evidence>
<protein>
    <recommendedName>
        <fullName evidence="3">YD repeat (Two copies)</fullName>
    </recommendedName>
</protein>